<name>A0A9Q9U6A8_FUSFU</name>
<accession>A0A9Q9U6A8</accession>
<organism evidence="2 3">
    <name type="scientific">Fusarium fujikuroi</name>
    <name type="common">Bakanae and foot rot disease fungus</name>
    <name type="synonym">Gibberella fujikuroi</name>
    <dbReference type="NCBI Taxonomy" id="5127"/>
    <lineage>
        <taxon>Eukaryota</taxon>
        <taxon>Fungi</taxon>
        <taxon>Dikarya</taxon>
        <taxon>Ascomycota</taxon>
        <taxon>Pezizomycotina</taxon>
        <taxon>Sordariomycetes</taxon>
        <taxon>Hypocreomycetidae</taxon>
        <taxon>Hypocreales</taxon>
        <taxon>Nectriaceae</taxon>
        <taxon>Fusarium</taxon>
        <taxon>Fusarium fujikuroi species complex</taxon>
    </lineage>
</organism>
<dbReference type="InterPro" id="IPR010730">
    <property type="entry name" value="HET"/>
</dbReference>
<evidence type="ECO:0000313" key="2">
    <source>
        <dbReference type="EMBL" id="VTT56505.1"/>
    </source>
</evidence>
<dbReference type="PANTHER" id="PTHR24148:SF64">
    <property type="entry name" value="HETEROKARYON INCOMPATIBILITY DOMAIN-CONTAINING PROTEIN"/>
    <property type="match status" value="1"/>
</dbReference>
<dbReference type="EMBL" id="CABFJX010000002">
    <property type="protein sequence ID" value="VTT56505.1"/>
    <property type="molecule type" value="Genomic_DNA"/>
</dbReference>
<dbReference type="PANTHER" id="PTHR24148">
    <property type="entry name" value="ANKYRIN REPEAT DOMAIN-CONTAINING PROTEIN 39 HOMOLOG-RELATED"/>
    <property type="match status" value="1"/>
</dbReference>
<dbReference type="AlphaFoldDB" id="A0A9Q9U6A8"/>
<dbReference type="Pfam" id="PF06985">
    <property type="entry name" value="HET"/>
    <property type="match status" value="1"/>
</dbReference>
<gene>
    <name evidence="2" type="ORF">C2S_3234</name>
</gene>
<evidence type="ECO:0000313" key="3">
    <source>
        <dbReference type="Proteomes" id="UP000760494"/>
    </source>
</evidence>
<feature type="domain" description="Heterokaryon incompatibility" evidence="1">
    <location>
        <begin position="78"/>
        <end position="273"/>
    </location>
</feature>
<dbReference type="InterPro" id="IPR052895">
    <property type="entry name" value="HetReg/Transcr_Mod"/>
</dbReference>
<comment type="caution">
    <text evidence="2">The sequence shown here is derived from an EMBL/GenBank/DDBJ whole genome shotgun (WGS) entry which is preliminary data.</text>
</comment>
<evidence type="ECO:0000259" key="1">
    <source>
        <dbReference type="Pfam" id="PF06985"/>
    </source>
</evidence>
<reference evidence="2" key="1">
    <citation type="submission" date="2019-05" db="EMBL/GenBank/DDBJ databases">
        <authorList>
            <person name="Piombo E."/>
        </authorList>
    </citation>
    <scope>NUCLEOTIDE SEQUENCE</scope>
    <source>
        <strain evidence="2">C2S</strain>
    </source>
</reference>
<dbReference type="Proteomes" id="UP000760494">
    <property type="component" value="Unassembled WGS sequence"/>
</dbReference>
<proteinExistence type="predicted"/>
<sequence length="598" mass="68664">MATDNSTNAGSVRDTAPGLDIFKTPENPTFYSSNLYRNLDKRKQEIRLIELSTQTGGDGILECKLLPATLLTDIRKQYLALSYCAGDPTNTKEIMVSGVKCNVFANLHHALVLARHYWIQSSEEGPLRLWIDQLCINQHDLSERSHQVGFMRDIYQSAERTLACLSTSTTSGEGLKWFNDLCDAVPFQADDESLKYDAEEKLGTEGGTELQDLTRESAALRHISKSCDFGQLWFRIGVYLCDNMYTGQFVDGWIAFYDVLTSPWWNRVWICQEFLVSSQVTFMFGNHFISWEKCWRNLESFCSTYEFVLRHRNNFQKLQERKGLSLDSTDDGQVCRLLKVVRDSDNYRQAAHVKRAVKMKIHWNGSMHIRALLSHSRSCKSSDDRDRVYAILGLASPGYQIFPEYSYHMTAAQVMITTTKAIIDKEDSLCILVQATTLVRSRNLEVPSWVVDWTITKESQIPGDHFGNMLLFIMHGFTQESPEHIYETIIDAFRQTEAHIIRVYGRFITNILVETREWPFVEFYSVRGWKYKALASIADEDELWMLQGLRVPIVLRPYRDGYQAISCAFTIEPGGNGLNEWLMSAGEGRAKRSRIVLY</sequence>
<protein>
    <recommendedName>
        <fullName evidence="1">Heterokaryon incompatibility domain-containing protein</fullName>
    </recommendedName>
</protein>